<dbReference type="PROSITE" id="PS51318">
    <property type="entry name" value="TAT"/>
    <property type="match status" value="1"/>
</dbReference>
<dbReference type="AlphaFoldDB" id="A0A2T0M0K1"/>
<dbReference type="EMBL" id="PVNH01000002">
    <property type="protein sequence ID" value="PRX50108.1"/>
    <property type="molecule type" value="Genomic_DNA"/>
</dbReference>
<dbReference type="PANTHER" id="PTHR47235:SF1">
    <property type="entry name" value="BLR6548 PROTEIN"/>
    <property type="match status" value="1"/>
</dbReference>
<name>A0A2T0M0K1_9PSEU</name>
<organism evidence="5 6">
    <name type="scientific">Prauserella shujinwangii</name>
    <dbReference type="NCBI Taxonomy" id="1453103"/>
    <lineage>
        <taxon>Bacteria</taxon>
        <taxon>Bacillati</taxon>
        <taxon>Actinomycetota</taxon>
        <taxon>Actinomycetes</taxon>
        <taxon>Pseudonocardiales</taxon>
        <taxon>Pseudonocardiaceae</taxon>
        <taxon>Prauserella</taxon>
    </lineage>
</organism>
<evidence type="ECO:0000256" key="2">
    <source>
        <dbReference type="ARBA" id="ARBA00022729"/>
    </source>
</evidence>
<dbReference type="SUPFAM" id="SSF53822">
    <property type="entry name" value="Periplasmic binding protein-like I"/>
    <property type="match status" value="1"/>
</dbReference>
<reference evidence="5 6" key="1">
    <citation type="submission" date="2018-03" db="EMBL/GenBank/DDBJ databases">
        <title>Genomic Encyclopedia of Type Strains, Phase III (KMG-III): the genomes of soil and plant-associated and newly described type strains.</title>
        <authorList>
            <person name="Whitman W."/>
        </authorList>
    </citation>
    <scope>NUCLEOTIDE SEQUENCE [LARGE SCALE GENOMIC DNA]</scope>
    <source>
        <strain evidence="5 6">CGMCC 4.7125</strain>
    </source>
</reference>
<dbReference type="RefSeq" id="WP_106177223.1">
    <property type="nucleotide sequence ID" value="NZ_PVNH01000002.1"/>
</dbReference>
<evidence type="ECO:0000256" key="3">
    <source>
        <dbReference type="SAM" id="SignalP"/>
    </source>
</evidence>
<dbReference type="PROSITE" id="PS51257">
    <property type="entry name" value="PROKAR_LIPOPROTEIN"/>
    <property type="match status" value="1"/>
</dbReference>
<proteinExistence type="inferred from homology"/>
<evidence type="ECO:0000313" key="6">
    <source>
        <dbReference type="Proteomes" id="UP000238362"/>
    </source>
</evidence>
<accession>A0A2T0M0K1</accession>
<comment type="similarity">
    <text evidence="1">Belongs to the leucine-binding protein family.</text>
</comment>
<dbReference type="InterPro" id="IPR028082">
    <property type="entry name" value="Peripla_BP_I"/>
</dbReference>
<dbReference type="Proteomes" id="UP000238362">
    <property type="component" value="Unassembled WGS sequence"/>
</dbReference>
<protein>
    <submittedName>
        <fullName evidence="5">Amino acid/amide ABC transporter substrate-binding protein (HAAT family)</fullName>
    </submittedName>
</protein>
<evidence type="ECO:0000259" key="4">
    <source>
        <dbReference type="Pfam" id="PF13458"/>
    </source>
</evidence>
<feature type="chain" id="PRO_5015603534" evidence="3">
    <location>
        <begin position="27"/>
        <end position="400"/>
    </location>
</feature>
<evidence type="ECO:0000256" key="1">
    <source>
        <dbReference type="ARBA" id="ARBA00010062"/>
    </source>
</evidence>
<keyword evidence="6" id="KW-1185">Reference proteome</keyword>
<dbReference type="InterPro" id="IPR006311">
    <property type="entry name" value="TAT_signal"/>
</dbReference>
<sequence length="400" mass="42691">MTTIRITRRTALAWLATTLGASATLAACGTGGPGSGTGVDADRIVIGVHGPKSGPAAAFTEGATAGFRLYVDDINARGGITGRKIEILEADDQYTVSGGAAAARQMADKVFLAYNIIGADPAIGALPEFERQGTPYLTIAAPLELAQDSDVAFIFPTPLELLAEAVPSFIQTELDPQGTRTVGVMWENQDLMREMRDRFTAVAKEAGLDIVVTESFDRDATSYVQNVKRVRDAGADLVVLLGGVAVPEVLKASETIGYDPMWTGAGAWTYDMINAASGGLMEGIRALRAGPAADAPDYEEFLARLHSTRDPSPTDELGYSGWAGAKFIEQLLRRLDGDLTQQRLLEELESGTSKANPIRLDSLPPIWYGPDRRYGSDAAVPSTVRNGHWVITGDPASRFE</sequence>
<feature type="domain" description="Leucine-binding protein" evidence="4">
    <location>
        <begin position="44"/>
        <end position="352"/>
    </location>
</feature>
<evidence type="ECO:0000313" key="5">
    <source>
        <dbReference type="EMBL" id="PRX50108.1"/>
    </source>
</evidence>
<dbReference type="InterPro" id="IPR028081">
    <property type="entry name" value="Leu-bd"/>
</dbReference>
<dbReference type="PANTHER" id="PTHR47235">
    <property type="entry name" value="BLR6548 PROTEIN"/>
    <property type="match status" value="1"/>
</dbReference>
<comment type="caution">
    <text evidence="5">The sequence shown here is derived from an EMBL/GenBank/DDBJ whole genome shotgun (WGS) entry which is preliminary data.</text>
</comment>
<gene>
    <name evidence="5" type="ORF">B0I33_102226</name>
</gene>
<dbReference type="Gene3D" id="3.40.50.2300">
    <property type="match status" value="2"/>
</dbReference>
<dbReference type="Pfam" id="PF13458">
    <property type="entry name" value="Peripla_BP_6"/>
    <property type="match status" value="1"/>
</dbReference>
<dbReference type="OrthoDB" id="7337537at2"/>
<keyword evidence="2 3" id="KW-0732">Signal</keyword>
<feature type="signal peptide" evidence="3">
    <location>
        <begin position="1"/>
        <end position="26"/>
    </location>
</feature>